<dbReference type="Pfam" id="PF04860">
    <property type="entry name" value="Phage_portal"/>
    <property type="match status" value="1"/>
</dbReference>
<name>A0A517YU65_9BACT</name>
<dbReference type="KEGG" id="pcor:KS4_18180"/>
<gene>
    <name evidence="1" type="ORF">KS4_18180</name>
</gene>
<accession>A0A517YU65</accession>
<keyword evidence="2" id="KW-1185">Reference proteome</keyword>
<sequence>MDDNRVVEYVLSQIQRNIHVTVDEKSTLSLDVVESGIEAMSSPHETLPLHVYEKQSGRSVVINHQLDTLLNYPTPILTRQHFVRAMNTDLVLHGNAFAEIVRSGNKIVMLNQIDSKWFGDIKFDSKTKQHIYIFKIGDNTASKKIWHKDIIHLRWNPRGSLGIGEGLLKRGEEDLRLNLGLRQFLKNKVGDGFSDRVTASHSKEMQSDEVQQVREIMKKYRDDRDKIPVLDERVKIDRTESSLKDNVIDVLLSSSEKRLANRFKFPLHYFNIFAGNASYNSLEIETNRYKNKLIPWGKIWCGELGLKLLTPTERRTHSIRYNYDALVRVNLKDQVEVLEKQLNNGILTQNEVRGMMNQPSVGASGDIMRSPLNIGYADERGLSGELLKSEVERFARRETNAIAKKFKSGKHYEVMDEKTKATSQHQLYEVLRQFEPTHRFDAKKISEQAIYETPLADFDTENQAKYMIARWSQILQLIKNNNKENT</sequence>
<dbReference type="AlphaFoldDB" id="A0A517YU65"/>
<dbReference type="InterPro" id="IPR006427">
    <property type="entry name" value="Portal_HK97"/>
</dbReference>
<dbReference type="NCBIfam" id="TIGR01537">
    <property type="entry name" value="portal_HK97"/>
    <property type="match status" value="1"/>
</dbReference>
<dbReference type="InterPro" id="IPR006944">
    <property type="entry name" value="Phage/GTA_portal"/>
</dbReference>
<evidence type="ECO:0000313" key="1">
    <source>
        <dbReference type="EMBL" id="QDU33761.1"/>
    </source>
</evidence>
<dbReference type="Proteomes" id="UP000317369">
    <property type="component" value="Chromosome"/>
</dbReference>
<evidence type="ECO:0000313" key="2">
    <source>
        <dbReference type="Proteomes" id="UP000317369"/>
    </source>
</evidence>
<organism evidence="1 2">
    <name type="scientific">Poriferisphaera corsica</name>
    <dbReference type="NCBI Taxonomy" id="2528020"/>
    <lineage>
        <taxon>Bacteria</taxon>
        <taxon>Pseudomonadati</taxon>
        <taxon>Planctomycetota</taxon>
        <taxon>Phycisphaerae</taxon>
        <taxon>Phycisphaerales</taxon>
        <taxon>Phycisphaeraceae</taxon>
        <taxon>Poriferisphaera</taxon>
    </lineage>
</organism>
<dbReference type="RefSeq" id="WP_145077048.1">
    <property type="nucleotide sequence ID" value="NZ_CP036425.1"/>
</dbReference>
<reference evidence="1 2" key="1">
    <citation type="submission" date="2019-02" db="EMBL/GenBank/DDBJ databases">
        <title>Deep-cultivation of Planctomycetes and their phenomic and genomic characterization uncovers novel biology.</title>
        <authorList>
            <person name="Wiegand S."/>
            <person name="Jogler M."/>
            <person name="Boedeker C."/>
            <person name="Pinto D."/>
            <person name="Vollmers J."/>
            <person name="Rivas-Marin E."/>
            <person name="Kohn T."/>
            <person name="Peeters S.H."/>
            <person name="Heuer A."/>
            <person name="Rast P."/>
            <person name="Oberbeckmann S."/>
            <person name="Bunk B."/>
            <person name="Jeske O."/>
            <person name="Meyerdierks A."/>
            <person name="Storesund J.E."/>
            <person name="Kallscheuer N."/>
            <person name="Luecker S."/>
            <person name="Lage O.M."/>
            <person name="Pohl T."/>
            <person name="Merkel B.J."/>
            <person name="Hornburger P."/>
            <person name="Mueller R.-W."/>
            <person name="Bruemmer F."/>
            <person name="Labrenz M."/>
            <person name="Spormann A.M."/>
            <person name="Op den Camp H."/>
            <person name="Overmann J."/>
            <person name="Amann R."/>
            <person name="Jetten M.S.M."/>
            <person name="Mascher T."/>
            <person name="Medema M.H."/>
            <person name="Devos D.P."/>
            <person name="Kaster A.-K."/>
            <person name="Ovreas L."/>
            <person name="Rohde M."/>
            <person name="Galperin M.Y."/>
            <person name="Jogler C."/>
        </authorList>
    </citation>
    <scope>NUCLEOTIDE SEQUENCE [LARGE SCALE GENOMIC DNA]</scope>
    <source>
        <strain evidence="1 2">KS4</strain>
    </source>
</reference>
<proteinExistence type="predicted"/>
<dbReference type="OrthoDB" id="7592047at2"/>
<dbReference type="EMBL" id="CP036425">
    <property type="protein sequence ID" value="QDU33761.1"/>
    <property type="molecule type" value="Genomic_DNA"/>
</dbReference>
<protein>
    <submittedName>
        <fullName evidence="1">Phage portal protein</fullName>
    </submittedName>
</protein>